<feature type="binding site" evidence="6">
    <location>
        <position position="9"/>
    </location>
    <ligand>
        <name>Mg(2+)</name>
        <dbReference type="ChEBI" id="CHEBI:18420"/>
    </ligand>
</feature>
<dbReference type="AlphaFoldDB" id="A0A0G1Q2Y3"/>
<evidence type="ECO:0000313" key="8">
    <source>
        <dbReference type="EMBL" id="KKU39374.1"/>
    </source>
</evidence>
<evidence type="ECO:0000256" key="2">
    <source>
        <dbReference type="ARBA" id="ARBA00022679"/>
    </source>
</evidence>
<dbReference type="InterPro" id="IPR043129">
    <property type="entry name" value="ATPase_NBD"/>
</dbReference>
<dbReference type="InterPro" id="IPR023865">
    <property type="entry name" value="Aliphatic_acid_kinase_CS"/>
</dbReference>
<evidence type="ECO:0000313" key="9">
    <source>
        <dbReference type="Proteomes" id="UP000033818"/>
    </source>
</evidence>
<reference evidence="8 9" key="1">
    <citation type="journal article" date="2015" name="Nature">
        <title>rRNA introns, odd ribosomes, and small enigmatic genomes across a large radiation of phyla.</title>
        <authorList>
            <person name="Brown C.T."/>
            <person name="Hug L.A."/>
            <person name="Thomas B.C."/>
            <person name="Sharon I."/>
            <person name="Castelle C.J."/>
            <person name="Singh A."/>
            <person name="Wilkins M.J."/>
            <person name="Williams K.H."/>
            <person name="Banfield J.F."/>
        </authorList>
    </citation>
    <scope>NUCLEOTIDE SEQUENCE [LARGE SCALE GENOMIC DNA]</scope>
</reference>
<feature type="binding site" evidence="6">
    <location>
        <position position="379"/>
    </location>
    <ligand>
        <name>Mg(2+)</name>
        <dbReference type="ChEBI" id="CHEBI:18420"/>
    </ligand>
</feature>
<dbReference type="GO" id="GO:0000287">
    <property type="term" value="F:magnesium ion binding"/>
    <property type="evidence" value="ECO:0007669"/>
    <property type="project" value="UniProtKB-UniRule"/>
</dbReference>
<keyword evidence="4 6" id="KW-0418">Kinase</keyword>
<keyword evidence="5 6" id="KW-0067">ATP-binding</keyword>
<accession>A0A0G1Q2Y3</accession>
<dbReference type="GO" id="GO:0008776">
    <property type="term" value="F:acetate kinase activity"/>
    <property type="evidence" value="ECO:0007669"/>
    <property type="project" value="UniProtKB-UniRule"/>
</dbReference>
<keyword evidence="6" id="KW-0479">Metal-binding</keyword>
<evidence type="ECO:0000256" key="6">
    <source>
        <dbReference type="HAMAP-Rule" id="MF_00020"/>
    </source>
</evidence>
<evidence type="ECO:0000256" key="3">
    <source>
        <dbReference type="ARBA" id="ARBA00022741"/>
    </source>
</evidence>
<feature type="binding site" evidence="6">
    <location>
        <begin position="202"/>
        <end position="206"/>
    </location>
    <ligand>
        <name>ATP</name>
        <dbReference type="ChEBI" id="CHEBI:30616"/>
    </ligand>
</feature>
<dbReference type="HAMAP" id="MF_00020">
    <property type="entry name" value="Acetate_kinase"/>
    <property type="match status" value="1"/>
</dbReference>
<dbReference type="GO" id="GO:0005524">
    <property type="term" value="F:ATP binding"/>
    <property type="evidence" value="ECO:0007669"/>
    <property type="project" value="UniProtKB-KW"/>
</dbReference>
<dbReference type="Pfam" id="PF00871">
    <property type="entry name" value="Acetate_kinase"/>
    <property type="match status" value="1"/>
</dbReference>
<keyword evidence="6" id="KW-0963">Cytoplasm</keyword>
<sequence>MEKKYLIVNPGSASRKYAVYSDGIEIFRTHFERENGGFVVAKKNADHEEKIKISEREFDESAEKTLAFLIADGIIADKNEISAVGFRIVASGDYFIKTKLIDGEYVKKLTEVQEMAPLHISAALSEIQKFTALIRGVPFVGVSDSAFHATMPEKARLYALPIEITRELGIYRFGYHGISVQSVLRTARELIGKIPSRIIVCHLGSGSSITAVKDGKCLDTSMGFTPLEGVVMGTRPGDIDAGALIYLAKKLNLSPSELDEFLNQKCGLFGLSGKTNDVRELIALSEKGDENAKLALEIFAYRVQKYIGAYFAALGGLDLLIFTAAIGERSAIIRNLICQGLGALGVKIDGEKNSRMVEKDGFIETGESAVKIAAIKTDEMAEIAREMINLNRLKARE</sequence>
<keyword evidence="3 6" id="KW-0547">Nucleotide-binding</keyword>
<dbReference type="InterPro" id="IPR004372">
    <property type="entry name" value="Ac/propionate_kinase"/>
</dbReference>
<comment type="similarity">
    <text evidence="1 6 7">Belongs to the acetokinase family.</text>
</comment>
<dbReference type="PIRSF" id="PIRSF000722">
    <property type="entry name" value="Acetate_prop_kin"/>
    <property type="match status" value="1"/>
</dbReference>
<comment type="function">
    <text evidence="6">Catalyzes the formation of acetyl phosphate from acetate and ATP. Can also catalyze the reverse reaction.</text>
</comment>
<feature type="site" description="Transition state stabilizer" evidence="6">
    <location>
        <position position="235"/>
    </location>
</feature>
<comment type="cofactor">
    <cofactor evidence="6">
        <name>Mg(2+)</name>
        <dbReference type="ChEBI" id="CHEBI:18420"/>
    </cofactor>
    <cofactor evidence="6">
        <name>Mn(2+)</name>
        <dbReference type="ChEBI" id="CHEBI:29035"/>
    </cofactor>
    <text evidence="6">Mg(2+). Can also accept Mn(2+).</text>
</comment>
<dbReference type="EC" id="2.7.2.1" evidence="6"/>
<evidence type="ECO:0000256" key="1">
    <source>
        <dbReference type="ARBA" id="ARBA00008748"/>
    </source>
</evidence>
<dbReference type="SUPFAM" id="SSF53067">
    <property type="entry name" value="Actin-like ATPase domain"/>
    <property type="match status" value="2"/>
</dbReference>
<dbReference type="GO" id="GO:0006083">
    <property type="term" value="P:acetate metabolic process"/>
    <property type="evidence" value="ECO:0007669"/>
    <property type="project" value="TreeGrafter"/>
</dbReference>
<proteinExistence type="inferred from homology"/>
<comment type="subunit">
    <text evidence="6">Homodimer.</text>
</comment>
<evidence type="ECO:0000256" key="7">
    <source>
        <dbReference type="RuleBase" id="RU003835"/>
    </source>
</evidence>
<evidence type="ECO:0000256" key="5">
    <source>
        <dbReference type="ARBA" id="ARBA00022840"/>
    </source>
</evidence>
<dbReference type="PROSITE" id="PS01076">
    <property type="entry name" value="ACETATE_KINASE_2"/>
    <property type="match status" value="1"/>
</dbReference>
<dbReference type="InterPro" id="IPR000890">
    <property type="entry name" value="Aliphatic_acid_kin_short-chain"/>
</dbReference>
<feature type="binding site" evidence="6">
    <location>
        <position position="87"/>
    </location>
    <ligand>
        <name>substrate</name>
    </ligand>
</feature>
<comment type="subcellular location">
    <subcellularLocation>
        <location evidence="6">Cytoplasm</location>
    </subcellularLocation>
</comment>
<dbReference type="GO" id="GO:0005737">
    <property type="term" value="C:cytoplasm"/>
    <property type="evidence" value="ECO:0007669"/>
    <property type="project" value="UniProtKB-SubCell"/>
</dbReference>
<feature type="binding site" evidence="6">
    <location>
        <begin position="277"/>
        <end position="279"/>
    </location>
    <ligand>
        <name>ATP</name>
        <dbReference type="ChEBI" id="CHEBI:30616"/>
    </ligand>
</feature>
<keyword evidence="2 6" id="KW-0808">Transferase</keyword>
<evidence type="ECO:0000256" key="4">
    <source>
        <dbReference type="ARBA" id="ARBA00022777"/>
    </source>
</evidence>
<dbReference type="EMBL" id="LCMO01000008">
    <property type="protein sequence ID" value="KKU39374.1"/>
    <property type="molecule type" value="Genomic_DNA"/>
</dbReference>
<comment type="catalytic activity">
    <reaction evidence="6">
        <text>acetate + ATP = acetyl phosphate + ADP</text>
        <dbReference type="Rhea" id="RHEA:11352"/>
        <dbReference type="ChEBI" id="CHEBI:22191"/>
        <dbReference type="ChEBI" id="CHEBI:30089"/>
        <dbReference type="ChEBI" id="CHEBI:30616"/>
        <dbReference type="ChEBI" id="CHEBI:456216"/>
        <dbReference type="EC" id="2.7.2.1"/>
    </reaction>
</comment>
<comment type="caution">
    <text evidence="8">The sequence shown here is derived from an EMBL/GenBank/DDBJ whole genome shotgun (WGS) entry which is preliminary data.</text>
</comment>
<feature type="site" description="Transition state stabilizer" evidence="6">
    <location>
        <position position="176"/>
    </location>
</feature>
<feature type="active site" description="Proton donor/acceptor" evidence="6">
    <location>
        <position position="144"/>
    </location>
</feature>
<protein>
    <recommendedName>
        <fullName evidence="6">Acetate kinase</fullName>
        <ecNumber evidence="6">2.7.2.1</ecNumber>
    </recommendedName>
    <alternativeName>
        <fullName evidence="6">Acetokinase</fullName>
    </alternativeName>
</protein>
<organism evidence="8 9">
    <name type="scientific">Candidatus Azambacteria bacterium GW2011_GWB2_46_37</name>
    <dbReference type="NCBI Taxonomy" id="1618618"/>
    <lineage>
        <taxon>Bacteria</taxon>
        <taxon>Candidatus Azamiibacteriota</taxon>
    </lineage>
</organism>
<dbReference type="PANTHER" id="PTHR21060">
    <property type="entry name" value="ACETATE KINASE"/>
    <property type="match status" value="1"/>
</dbReference>
<keyword evidence="6" id="KW-0460">Magnesium</keyword>
<dbReference type="PATRIC" id="fig|1618618.3.peg.258"/>
<comment type="pathway">
    <text evidence="6">Metabolic intermediate biosynthesis; acetyl-CoA biosynthesis; acetyl-CoA from acetate: step 1/2.</text>
</comment>
<dbReference type="Gene3D" id="3.30.420.40">
    <property type="match status" value="2"/>
</dbReference>
<feature type="binding site" evidence="6">
    <location>
        <position position="16"/>
    </location>
    <ligand>
        <name>ATP</name>
        <dbReference type="ChEBI" id="CHEBI:30616"/>
    </ligand>
</feature>
<dbReference type="Proteomes" id="UP000033818">
    <property type="component" value="Unassembled WGS sequence"/>
</dbReference>
<dbReference type="NCBIfam" id="TIGR00016">
    <property type="entry name" value="ackA"/>
    <property type="match status" value="1"/>
</dbReference>
<comment type="caution">
    <text evidence="6">Lacks conserved residue(s) required for the propagation of feature annotation.</text>
</comment>
<dbReference type="UniPathway" id="UPA00340">
    <property type="reaction ID" value="UER00458"/>
</dbReference>
<gene>
    <name evidence="6" type="primary">ackA</name>
    <name evidence="8" type="ORF">UX53_C0008G0040</name>
</gene>
<dbReference type="PRINTS" id="PR00471">
    <property type="entry name" value="ACETATEKNASE"/>
</dbReference>
<dbReference type="PANTHER" id="PTHR21060:SF20">
    <property type="entry name" value="BUTYRATE KINASE 1-RELATED"/>
    <property type="match status" value="1"/>
</dbReference>
<name>A0A0G1Q2Y3_9BACT</name>
<dbReference type="GO" id="GO:0006085">
    <property type="term" value="P:acetyl-CoA biosynthetic process"/>
    <property type="evidence" value="ECO:0007669"/>
    <property type="project" value="UniProtKB-UniRule"/>
</dbReference>